<keyword evidence="4" id="KW-1185">Reference proteome</keyword>
<comment type="caution">
    <text evidence="3">The sequence shown here is derived from an EMBL/GenBank/DDBJ whole genome shotgun (WGS) entry which is preliminary data.</text>
</comment>
<evidence type="ECO:0000256" key="1">
    <source>
        <dbReference type="SAM" id="MobiDB-lite"/>
    </source>
</evidence>
<dbReference type="EMBL" id="JAXCGZ010014175">
    <property type="protein sequence ID" value="KAK7071607.1"/>
    <property type="molecule type" value="Genomic_DNA"/>
</dbReference>
<dbReference type="PANTHER" id="PTHR33538">
    <property type="entry name" value="PROTEIN GAMETE EXPRESSED 1"/>
    <property type="match status" value="1"/>
</dbReference>
<dbReference type="EMBL" id="JAXCGZ010023728">
    <property type="protein sequence ID" value="KAK7006077.1"/>
    <property type="molecule type" value="Genomic_DNA"/>
</dbReference>
<proteinExistence type="predicted"/>
<evidence type="ECO:0000313" key="2">
    <source>
        <dbReference type="EMBL" id="KAK7006077.1"/>
    </source>
</evidence>
<feature type="region of interest" description="Disordered" evidence="1">
    <location>
        <begin position="1"/>
        <end position="21"/>
    </location>
</feature>
<evidence type="ECO:0000313" key="4">
    <source>
        <dbReference type="Proteomes" id="UP001381693"/>
    </source>
</evidence>
<gene>
    <name evidence="3" type="ORF">SK128_001222</name>
    <name evidence="2" type="ORF">SK128_009044</name>
</gene>
<reference evidence="3 4" key="1">
    <citation type="submission" date="2023-11" db="EMBL/GenBank/DDBJ databases">
        <title>Halocaridina rubra genome assembly.</title>
        <authorList>
            <person name="Smith C."/>
        </authorList>
    </citation>
    <scope>NUCLEOTIDE SEQUENCE [LARGE SCALE GENOMIC DNA]</scope>
    <source>
        <strain evidence="3">EP-1</strain>
        <tissue evidence="3">Whole</tissue>
    </source>
</reference>
<name>A0AAN8WST9_HALRR</name>
<protein>
    <submittedName>
        <fullName evidence="3">Uncharacterized protein</fullName>
    </submittedName>
</protein>
<dbReference type="AlphaFoldDB" id="A0AAN8WST9"/>
<dbReference type="Proteomes" id="UP001381693">
    <property type="component" value="Unassembled WGS sequence"/>
</dbReference>
<dbReference type="PANTHER" id="PTHR33538:SF1">
    <property type="entry name" value="PROTEIN BRAMBLEBERRY"/>
    <property type="match status" value="1"/>
</dbReference>
<sequence>MASAQPGVKNEKKVPSSQTETDVALATKIPFETSLSDEKFLMEAAKYTSLQLSELDVCHHKVVLGLQTTCNDLTEEELAKVAVNLLNCQSVVEGRPIFPCTSAMTLAECTKNMDPNTWNAYHIVSNRARAVCYAS</sequence>
<organism evidence="3 4">
    <name type="scientific">Halocaridina rubra</name>
    <name type="common">Hawaiian red shrimp</name>
    <dbReference type="NCBI Taxonomy" id="373956"/>
    <lineage>
        <taxon>Eukaryota</taxon>
        <taxon>Metazoa</taxon>
        <taxon>Ecdysozoa</taxon>
        <taxon>Arthropoda</taxon>
        <taxon>Crustacea</taxon>
        <taxon>Multicrustacea</taxon>
        <taxon>Malacostraca</taxon>
        <taxon>Eumalacostraca</taxon>
        <taxon>Eucarida</taxon>
        <taxon>Decapoda</taxon>
        <taxon>Pleocyemata</taxon>
        <taxon>Caridea</taxon>
        <taxon>Atyoidea</taxon>
        <taxon>Atyidae</taxon>
        <taxon>Halocaridina</taxon>
    </lineage>
</organism>
<accession>A0AAN8WST9</accession>
<dbReference type="InterPro" id="IPR040346">
    <property type="entry name" value="GEX1/Brambleberry"/>
</dbReference>
<evidence type="ECO:0000313" key="3">
    <source>
        <dbReference type="EMBL" id="KAK7071607.1"/>
    </source>
</evidence>